<gene>
    <name evidence="2" type="ORF">HZI73_12255</name>
</gene>
<reference evidence="2" key="1">
    <citation type="submission" date="2020-07" db="EMBL/GenBank/DDBJ databases">
        <title>Vallitalea pronyensis genome.</title>
        <authorList>
            <person name="Postec A."/>
        </authorList>
    </citation>
    <scope>NUCLEOTIDE SEQUENCE</scope>
    <source>
        <strain evidence="2">FatNI3</strain>
    </source>
</reference>
<dbReference type="Proteomes" id="UP000683246">
    <property type="component" value="Chromosome"/>
</dbReference>
<evidence type="ECO:0000313" key="3">
    <source>
        <dbReference type="Proteomes" id="UP000683246"/>
    </source>
</evidence>
<accession>A0A8J8MK78</accession>
<dbReference type="AlphaFoldDB" id="A0A8J8MK78"/>
<evidence type="ECO:0000313" key="2">
    <source>
        <dbReference type="EMBL" id="QUI23016.1"/>
    </source>
</evidence>
<evidence type="ECO:0000256" key="1">
    <source>
        <dbReference type="SAM" id="SignalP"/>
    </source>
</evidence>
<protein>
    <recommendedName>
        <fullName evidence="4">DUF3244 domain-containing protein</fullName>
    </recommendedName>
</protein>
<sequence length="127" mass="14245">MKKSFLSVILLVALALNLNISSYASVGDVQSLKLERWESDQCIFNSEDMEMNDDVLTISVSIETSNPDYIIKVVDRTENNIVASLSSRETSLYHSFGSIINPNHDYEVHIFNVGFSLLRGKLMAVID</sequence>
<evidence type="ECO:0008006" key="4">
    <source>
        <dbReference type="Google" id="ProtNLM"/>
    </source>
</evidence>
<keyword evidence="1" id="KW-0732">Signal</keyword>
<name>A0A8J8MK78_9FIRM</name>
<dbReference type="RefSeq" id="WP_212698514.1">
    <property type="nucleotide sequence ID" value="NZ_CP058649.1"/>
</dbReference>
<proteinExistence type="predicted"/>
<dbReference type="EMBL" id="CP058649">
    <property type="protein sequence ID" value="QUI23016.1"/>
    <property type="molecule type" value="Genomic_DNA"/>
</dbReference>
<keyword evidence="3" id="KW-1185">Reference proteome</keyword>
<dbReference type="KEGG" id="vpy:HZI73_12255"/>
<feature type="signal peptide" evidence="1">
    <location>
        <begin position="1"/>
        <end position="24"/>
    </location>
</feature>
<organism evidence="2 3">
    <name type="scientific">Vallitalea pronyensis</name>
    <dbReference type="NCBI Taxonomy" id="1348613"/>
    <lineage>
        <taxon>Bacteria</taxon>
        <taxon>Bacillati</taxon>
        <taxon>Bacillota</taxon>
        <taxon>Clostridia</taxon>
        <taxon>Lachnospirales</taxon>
        <taxon>Vallitaleaceae</taxon>
        <taxon>Vallitalea</taxon>
    </lineage>
</organism>
<feature type="chain" id="PRO_5035180860" description="DUF3244 domain-containing protein" evidence="1">
    <location>
        <begin position="25"/>
        <end position="127"/>
    </location>
</feature>